<dbReference type="EMBL" id="CP008727">
    <property type="protein sequence ID" value="AIO70812.1"/>
    <property type="molecule type" value="Genomic_DNA"/>
</dbReference>
<dbReference type="SUPFAM" id="SSF102114">
    <property type="entry name" value="Radical SAM enzymes"/>
    <property type="match status" value="1"/>
</dbReference>
<dbReference type="Pfam" id="PF04055">
    <property type="entry name" value="Radical_SAM"/>
    <property type="match status" value="1"/>
</dbReference>
<dbReference type="GO" id="GO:0005737">
    <property type="term" value="C:cytoplasm"/>
    <property type="evidence" value="ECO:0007669"/>
    <property type="project" value="TreeGrafter"/>
</dbReference>
<dbReference type="SFLD" id="SFLDS00029">
    <property type="entry name" value="Radical_SAM"/>
    <property type="match status" value="1"/>
</dbReference>
<sequence length="487" mass="54740">MASSPIRMLERVSSRESLLLIDEDYPRPRAADVLCRPENDHLLRYVVRDPFGSHVFPGTRECSRERFIQSLQAELEGQNPYFLWATIPLCKYHCYFCQFPIVMRKHDAAAFREQARNWVDLNIAEARLWLALVPALRDAPVGEFCLFGGTPTLLPDELLAELLDFYRSNFGFNADTTIRIEGSPDSLSSDKLALLHKKGCRKITYGIQSFDDRLVALAGREHTSDEARAVVRHAFLSGFERVDGDLIYGLLDQRVEGFCHDVRQMLELDYSTVVMTKLHLRPFGETGTAIAGVPARWQSPASRARASREGHRWPSLGEQYQMREAAVALLEDAGLFEYPTMYFQKPETGCGRWKSLVLDQDKQFVEVGIGLGASSATRRCSANVATRPGAYLDAIASGELPLELLEMSPDEEVASSLRRALTTCQPLRDDLHRARFAGGSLFDQRWKPVFQSLERRGLAAIRPDEGTVELTGVGKTLVEAIVNTEIR</sequence>
<dbReference type="PANTHER" id="PTHR13932:SF5">
    <property type="entry name" value="RADICAL S-ADENOSYL METHIONINE DOMAIN-CONTAINING PROTEIN 1, MITOCHONDRIAL"/>
    <property type="match status" value="1"/>
</dbReference>
<evidence type="ECO:0000313" key="4">
    <source>
        <dbReference type="Proteomes" id="UP000029424"/>
    </source>
</evidence>
<keyword evidence="4" id="KW-1185">Reference proteome</keyword>
<dbReference type="SFLD" id="SFLDG01065">
    <property type="entry name" value="anaerobic_coproporphyrinogen-I"/>
    <property type="match status" value="1"/>
</dbReference>
<gene>
    <name evidence="3" type="ORF">DM82_4923</name>
</gene>
<dbReference type="InterPro" id="IPR006638">
    <property type="entry name" value="Elp3/MiaA/NifB-like_rSAM"/>
</dbReference>
<dbReference type="PANTHER" id="PTHR13932">
    <property type="entry name" value="COPROPORPHYRINIGEN III OXIDASE"/>
    <property type="match status" value="1"/>
</dbReference>
<dbReference type="GeneID" id="60551709"/>
<dbReference type="GO" id="GO:0006779">
    <property type="term" value="P:porphyrin-containing compound biosynthetic process"/>
    <property type="evidence" value="ECO:0007669"/>
    <property type="project" value="TreeGrafter"/>
</dbReference>
<dbReference type="InterPro" id="IPR023404">
    <property type="entry name" value="rSAM_horseshoe"/>
</dbReference>
<dbReference type="InterPro" id="IPR007197">
    <property type="entry name" value="rSAM"/>
</dbReference>
<evidence type="ECO:0000313" key="3">
    <source>
        <dbReference type="EMBL" id="AIO70812.1"/>
    </source>
</evidence>
<dbReference type="InterPro" id="IPR034505">
    <property type="entry name" value="Coproporphyrinogen-III_oxidase"/>
</dbReference>
<dbReference type="GO" id="GO:0003824">
    <property type="term" value="F:catalytic activity"/>
    <property type="evidence" value="ECO:0007669"/>
    <property type="project" value="InterPro"/>
</dbReference>
<protein>
    <submittedName>
        <fullName evidence="3">Radical SAM superfamily protein</fullName>
    </submittedName>
</protein>
<name>A0AAI8FSB2_9BURK</name>
<dbReference type="PROSITE" id="PS51918">
    <property type="entry name" value="RADICAL_SAM"/>
    <property type="match status" value="1"/>
</dbReference>
<dbReference type="SMART" id="SM00729">
    <property type="entry name" value="Elp3"/>
    <property type="match status" value="1"/>
</dbReference>
<organism evidence="3 4">
    <name type="scientific">Burkholderia oklahomensis</name>
    <dbReference type="NCBI Taxonomy" id="342113"/>
    <lineage>
        <taxon>Bacteria</taxon>
        <taxon>Pseudomonadati</taxon>
        <taxon>Pseudomonadota</taxon>
        <taxon>Betaproteobacteria</taxon>
        <taxon>Burkholderiales</taxon>
        <taxon>Burkholderiaceae</taxon>
        <taxon>Burkholderia</taxon>
        <taxon>pseudomallei group</taxon>
    </lineage>
</organism>
<accession>A0AAI8FSB2</accession>
<evidence type="ECO:0000256" key="1">
    <source>
        <dbReference type="ARBA" id="ARBA00022490"/>
    </source>
</evidence>
<reference evidence="3 4" key="1">
    <citation type="submission" date="2014-06" db="EMBL/GenBank/DDBJ databases">
        <authorList>
            <person name="Bishop-Lilly K.A."/>
            <person name="Broomall S.M."/>
            <person name="Chain P.S."/>
            <person name="Chertkov O."/>
            <person name="Coyne S.R."/>
            <person name="Daligault H.E."/>
            <person name="Davenport K.W."/>
            <person name="Erkkila T."/>
            <person name="Frey K.G."/>
            <person name="Gibbons H.S."/>
            <person name="Gu W."/>
            <person name="Jaissle J."/>
            <person name="Johnson S.L."/>
            <person name="Koroleva G.I."/>
            <person name="Ladner J.T."/>
            <person name="Lo C.-C."/>
            <person name="Minogue T.D."/>
            <person name="Munk C."/>
            <person name="Palacios G.F."/>
            <person name="Redden C.L."/>
            <person name="Rosenzweig C.N."/>
            <person name="Scholz M.B."/>
            <person name="Teshima H."/>
            <person name="Xu Y."/>
        </authorList>
    </citation>
    <scope>NUCLEOTIDE SEQUENCE [LARGE SCALE GENOMIC DNA]</scope>
    <source>
        <strain evidence="3 4">EO147</strain>
    </source>
</reference>
<feature type="domain" description="Radical SAM core" evidence="2">
    <location>
        <begin position="75"/>
        <end position="312"/>
    </location>
</feature>
<dbReference type="InterPro" id="IPR058240">
    <property type="entry name" value="rSAM_sf"/>
</dbReference>
<proteinExistence type="predicted"/>
<dbReference type="Gene3D" id="3.80.30.20">
    <property type="entry name" value="tm_1862 like domain"/>
    <property type="match status" value="1"/>
</dbReference>
<dbReference type="Proteomes" id="UP000029424">
    <property type="component" value="Chromosome 2"/>
</dbReference>
<dbReference type="SFLD" id="SFLDG01082">
    <property type="entry name" value="B12-binding_domain_containing"/>
    <property type="match status" value="1"/>
</dbReference>
<dbReference type="RefSeq" id="WP_232239113.1">
    <property type="nucleotide sequence ID" value="NZ_CADEQG010000003.1"/>
</dbReference>
<keyword evidence="1" id="KW-0963">Cytoplasm</keyword>
<dbReference type="CDD" id="cd01335">
    <property type="entry name" value="Radical_SAM"/>
    <property type="match status" value="1"/>
</dbReference>
<dbReference type="AlphaFoldDB" id="A0AAI8FSB2"/>
<dbReference type="GO" id="GO:0051539">
    <property type="term" value="F:4 iron, 4 sulfur cluster binding"/>
    <property type="evidence" value="ECO:0007669"/>
    <property type="project" value="TreeGrafter"/>
</dbReference>
<dbReference type="KEGG" id="bok:DM82_4923"/>
<evidence type="ECO:0000259" key="2">
    <source>
        <dbReference type="PROSITE" id="PS51918"/>
    </source>
</evidence>